<evidence type="ECO:0000313" key="3">
    <source>
        <dbReference type="EMBL" id="KAK5529697.1"/>
    </source>
</evidence>
<dbReference type="Pfam" id="PF13391">
    <property type="entry name" value="HNH_2"/>
    <property type="match status" value="1"/>
</dbReference>
<feature type="region of interest" description="Disordered" evidence="1">
    <location>
        <begin position="1"/>
        <end position="25"/>
    </location>
</feature>
<accession>A0AAV9PXT1</accession>
<dbReference type="InterPro" id="IPR003615">
    <property type="entry name" value="HNH_nuc"/>
</dbReference>
<feature type="compositionally biased region" description="Basic and acidic residues" evidence="1">
    <location>
        <begin position="1"/>
        <end position="11"/>
    </location>
</feature>
<dbReference type="Proteomes" id="UP001345827">
    <property type="component" value="Unassembled WGS sequence"/>
</dbReference>
<proteinExistence type="predicted"/>
<sequence>MDESTKDELRRNSKHSKMRESLQSAFGDPLEDFKIPIAVRHISSAMESQSAELEDRIRKISASSDEQIGDEPSRTIRYIDQREALVEDLDVHLKEGRRMVRETMDQASRPERKELKRTLTELDQSDSIVLKERAALAANRVRVEYSMQGQASSVKIGEAYRIAITDTLPEPADASYNKQQKRSPSDQSSFRNRLIKTYCSEGSRYLETPEFSSTKIWCPISGREFYGDSMQAAHIVPHSIGEANAAYLFGLKPYEGFQVIWSERNGLMLHQSIEKIFDDGRLVIVPDPTDDNEFLSIVLSQDLLRQGSNNICPATDAPWSSIHNKRLQFQTGARPGKRFMYIHALLTLLRRRRYIVPGWEKDRDQVFTGQIWATPGKWARRSMVQALAVEIGDSWDNIDVGGEALGDFPDGKAPEEEKKLATEVGYSILKTQDADMELEVDE</sequence>
<evidence type="ECO:0000259" key="2">
    <source>
        <dbReference type="Pfam" id="PF13391"/>
    </source>
</evidence>
<comment type="caution">
    <text evidence="3">The sequence shown here is derived from an EMBL/GenBank/DDBJ whole genome shotgun (WGS) entry which is preliminary data.</text>
</comment>
<name>A0AAV9PXT1_9PEZI</name>
<protein>
    <recommendedName>
        <fullName evidence="2">HNH nuclease domain-containing protein</fullName>
    </recommendedName>
</protein>
<evidence type="ECO:0000313" key="4">
    <source>
        <dbReference type="Proteomes" id="UP001345827"/>
    </source>
</evidence>
<evidence type="ECO:0000256" key="1">
    <source>
        <dbReference type="SAM" id="MobiDB-lite"/>
    </source>
</evidence>
<feature type="domain" description="HNH nuclease" evidence="2">
    <location>
        <begin position="218"/>
        <end position="285"/>
    </location>
</feature>
<reference evidence="3 4" key="1">
    <citation type="submission" date="2023-06" db="EMBL/GenBank/DDBJ databases">
        <title>Black Yeasts Isolated from many extreme environments.</title>
        <authorList>
            <person name="Coleine C."/>
            <person name="Stajich J.E."/>
            <person name="Selbmann L."/>
        </authorList>
    </citation>
    <scope>NUCLEOTIDE SEQUENCE [LARGE SCALE GENOMIC DNA]</scope>
    <source>
        <strain evidence="3 4">CCFEE 5887</strain>
    </source>
</reference>
<keyword evidence="4" id="KW-1185">Reference proteome</keyword>
<organism evidence="3 4">
    <name type="scientific">Vermiconidia calcicola</name>
    <dbReference type="NCBI Taxonomy" id="1690605"/>
    <lineage>
        <taxon>Eukaryota</taxon>
        <taxon>Fungi</taxon>
        <taxon>Dikarya</taxon>
        <taxon>Ascomycota</taxon>
        <taxon>Pezizomycotina</taxon>
        <taxon>Dothideomycetes</taxon>
        <taxon>Dothideomycetidae</taxon>
        <taxon>Mycosphaerellales</taxon>
        <taxon>Extremaceae</taxon>
        <taxon>Vermiconidia</taxon>
    </lineage>
</organism>
<dbReference type="EMBL" id="JAXLQG010000021">
    <property type="protein sequence ID" value="KAK5529697.1"/>
    <property type="molecule type" value="Genomic_DNA"/>
</dbReference>
<dbReference type="AlphaFoldDB" id="A0AAV9PXT1"/>
<gene>
    <name evidence="3" type="ORF">LTR25_009476</name>
</gene>